<keyword evidence="4" id="KW-1185">Reference proteome</keyword>
<evidence type="ECO:0000313" key="4">
    <source>
        <dbReference type="Proteomes" id="UP000005801"/>
    </source>
</evidence>
<gene>
    <name evidence="3" type="ORF">PPSIR1_06773</name>
</gene>
<feature type="compositionally biased region" description="Acidic residues" evidence="1">
    <location>
        <begin position="27"/>
        <end position="45"/>
    </location>
</feature>
<dbReference type="STRING" id="391625.PPSIR1_06773"/>
<feature type="chain" id="PRO_5002695441" evidence="2">
    <location>
        <begin position="21"/>
        <end position="1981"/>
    </location>
</feature>
<feature type="signal peptide" evidence="2">
    <location>
        <begin position="1"/>
        <end position="20"/>
    </location>
</feature>
<feature type="compositionally biased region" description="Acidic residues" evidence="1">
    <location>
        <begin position="1154"/>
        <end position="1169"/>
    </location>
</feature>
<evidence type="ECO:0000256" key="1">
    <source>
        <dbReference type="SAM" id="MobiDB-lite"/>
    </source>
</evidence>
<dbReference type="EMBL" id="ABCS01000074">
    <property type="protein sequence ID" value="EDM76051.1"/>
    <property type="molecule type" value="Genomic_DNA"/>
</dbReference>
<proteinExistence type="predicted"/>
<feature type="compositionally biased region" description="Low complexity" evidence="1">
    <location>
        <begin position="46"/>
        <end position="55"/>
    </location>
</feature>
<reference evidence="3 4" key="1">
    <citation type="submission" date="2007-06" db="EMBL/GenBank/DDBJ databases">
        <authorList>
            <person name="Shimkets L."/>
            <person name="Ferriera S."/>
            <person name="Johnson J."/>
            <person name="Kravitz S."/>
            <person name="Beeson K."/>
            <person name="Sutton G."/>
            <person name="Rogers Y.-H."/>
            <person name="Friedman R."/>
            <person name="Frazier M."/>
            <person name="Venter J.C."/>
        </authorList>
    </citation>
    <scope>NUCLEOTIDE SEQUENCE [LARGE SCALE GENOMIC DNA]</scope>
    <source>
        <strain evidence="3 4">SIR-1</strain>
    </source>
</reference>
<comment type="caution">
    <text evidence="3">The sequence shown here is derived from an EMBL/GenBank/DDBJ whole genome shotgun (WGS) entry which is preliminary data.</text>
</comment>
<organism evidence="3 4">
    <name type="scientific">Plesiocystis pacifica SIR-1</name>
    <dbReference type="NCBI Taxonomy" id="391625"/>
    <lineage>
        <taxon>Bacteria</taxon>
        <taxon>Pseudomonadati</taxon>
        <taxon>Myxococcota</taxon>
        <taxon>Polyangia</taxon>
        <taxon>Nannocystales</taxon>
        <taxon>Nannocystaceae</taxon>
        <taxon>Plesiocystis</taxon>
    </lineage>
</organism>
<protein>
    <submittedName>
        <fullName evidence="3">Uncharacterized protein</fullName>
    </submittedName>
</protein>
<evidence type="ECO:0000256" key="2">
    <source>
        <dbReference type="SAM" id="SignalP"/>
    </source>
</evidence>
<sequence>MIGLAVLLALMVLGPTTGRAAPGESQGEVEAEGEVETEGEVEAEPEQAQGEPAGGVSRRRARQAAADLGEALSSSPEAWRQSARERLVWRATRVGWPLAPLTELDPDADIHGAQLGASEALGEAEPAATLRPRVDLQPLLEQRAAMVGGFMPVPTVQGPVSIDADRAINVWIASLETVRVRRVSGAGTLRFVRIVDAHTAVVEQGRALEPGPDGELRWELSQPPADGAVWSIEAEGEATVVVERAVVRTPRYSAVEVEALLLAWIEEGRSPATMPRVLEPDDDLEAQLHLEAELGRELLKLDAADGVRDPHLEKAVVAWRQLSAMQGVDAGRLPVRPYFVGRRGRVHPVKLSDTSPRRLDTDDSRDYRLAELEAHGARRWTVRRRGTRSGPGVLYVDGRAWAPEGEALRDAELRVSAGGRVLERISLSRRPARHSVDPDTAFPQFEALVDESGHAVGEFATMAVPLAPGRREYTIELVGGPAMVAVREALRVEATGPGARRETPRGRLRHAHRQLERSESEIDPWLAALIAESEHERVQVGAGAPELEALGESSPALALAILATLAEDPALDRRQTRVLGEQAAQWLSALSADPDFDPTARGQLRARWITIAAIHGDRQLARLLVDAGTGTGSDPIHELPLEGLRVLAELLAPAQGTVRSPALALLELARRRAPTDEAIRGQLLYLWQDYTRWSKRRPISEVDSSLVPRGEWLVPRKGAPGLSDAGEREASWLRLSPGRVERVQAEIGGGLISRQLGVERVRNPRRMRLLDIYVASPVDRVEPVRLRVDDSVWWSPQLASVVRHRVAVPEGKHELQLDGPLGTIAWAELPPEEPIEDIDPERLGRRERLHDLSKVSWVLPGPQVPGYARLELRWPEDVPPQRTVIHIHQDGVEGTQTVLFDPRTRIGTDEQGEGIWDLEIDADATPIGPSPRAGQRHGVAFAVAARTRRVWFEVEGEVALAGGLSIRRALRPRELLDDDGGLVPVEVVHEEDLLGSVFAELTGLDSEALIEELARLSRALLVSPDSIDDRARRAALLLMLGETGYARADLVRLSAWAEREDVSLLRRDRAKGVLAELEDRFSALIDPREIIVEDANDARAPILVEPAIAAVVGPRRELLEPWLPLWSLGRTENPGEALERLARAQRRQQGMTAGDEDDEAGEVEAAPEPEGERSVEAAAAEDAELLDAELVARLLPELTRATWLSLEGGRARTAARVWLELYGHMRGELGAAREPLAVGLAAVPALLEHLDDPGSDARDAGLAFGLGRELEPRYGHTSVRSLAFIAALRSDWRTVSHTEHAPGFERLELPVEELLPSQTARVREALLVTPWAGDDGRGQEMVRPGRKGVLAWDAEVGVVDLELWCRAARPDLDPSRAERASNPRALGTAKLGVALRSGDDLRTRREVEVGDGTVARVSLPVESASRHRLEVVLGEDPIWLCAWRGVARPGAELAEVEREQALVGEGTETSEFVHGGEREAIETRRRARWWTVERESAVEFVVLGPTSVDIEARAVAAGDVTSPGLIAEVEPLRPRADAPGPSEGELPLSPQVERSVMTERRRAFAVTEAVSHILLITEPGPHRVRLRTRSGRAVVRARLRRDRPKDDPPARVSLGELLSEVNEPESVLTWRGVGPGLAIAAAEPHGPVRNRIGSFDGRIVVGLDDLGDVDDLRPRLGAMVTAGWRRELVENRLWIFAAAQTAVRNASPISSGVRLRLAGRSRRAGLRMGAEFDSLAGPWYTGLEGSIRGEAFIDRPTWLGPFLQLRPGLKGALRWQSLNRGGANIGGPGFDFEPHPRVFLPYVRDHPIVVEPELELRAYPLQDLALYTEGSVVFNSDFASLDRVDIDLGALGIVRQPSPWVPTWGVAYQASLRLADAHRSSFFVRHTLGARLGVGVWARDSVRVTFGVGDRLYLIGSQRPRNVFELWLRFDGVFGRRLGDYGPQELWFSEPWAPRAWGDHAHQAESTLAPVRGEVRSQASR</sequence>
<name>A6GDK8_9BACT</name>
<feature type="region of interest" description="Disordered" evidence="1">
    <location>
        <begin position="16"/>
        <end position="77"/>
    </location>
</feature>
<keyword evidence="2" id="KW-0732">Signal</keyword>
<dbReference type="Proteomes" id="UP000005801">
    <property type="component" value="Unassembled WGS sequence"/>
</dbReference>
<accession>A6GDK8</accession>
<evidence type="ECO:0000313" key="3">
    <source>
        <dbReference type="EMBL" id="EDM76051.1"/>
    </source>
</evidence>
<feature type="region of interest" description="Disordered" evidence="1">
    <location>
        <begin position="1145"/>
        <end position="1176"/>
    </location>
</feature>